<proteinExistence type="predicted"/>
<dbReference type="PIRSF" id="PIRSF020419">
    <property type="entry name" value="Fe_uptake_reg_CjrA_prd"/>
    <property type="match status" value="1"/>
</dbReference>
<dbReference type="SUPFAM" id="SSF159501">
    <property type="entry name" value="EreA/ChaN-like"/>
    <property type="match status" value="1"/>
</dbReference>
<dbReference type="InterPro" id="IPR007314">
    <property type="entry name" value="Cofac_haem-bd_dom"/>
</dbReference>
<dbReference type="AlphaFoldDB" id="A0A2N8R9Z6"/>
<evidence type="ECO:0000259" key="1">
    <source>
        <dbReference type="Pfam" id="PF04187"/>
    </source>
</evidence>
<name>A0A2N8R9Z6_STUST</name>
<dbReference type="PROSITE" id="PS51257">
    <property type="entry name" value="PROKAR_LIPOPROTEIN"/>
    <property type="match status" value="1"/>
</dbReference>
<dbReference type="Gene3D" id="3.40.50.11550">
    <property type="match status" value="1"/>
</dbReference>
<dbReference type="InterPro" id="IPR016773">
    <property type="entry name" value="Fe3_uptake_reg_CjrA_prd"/>
</dbReference>
<accession>A0A2N8R9Z6</accession>
<dbReference type="Pfam" id="PF04187">
    <property type="entry name" value="Cofac_haem_bdg"/>
    <property type="match status" value="1"/>
</dbReference>
<dbReference type="RefSeq" id="WP_102821447.1">
    <property type="nucleotide sequence ID" value="NZ_JAMOHR010000018.1"/>
</dbReference>
<comment type="caution">
    <text evidence="2">The sequence shown here is derived from an EMBL/GenBank/DDBJ whole genome shotgun (WGS) entry which is preliminary data.</text>
</comment>
<organism evidence="2 3">
    <name type="scientific">Stutzerimonas stutzeri</name>
    <name type="common">Pseudomonas stutzeri</name>
    <dbReference type="NCBI Taxonomy" id="316"/>
    <lineage>
        <taxon>Bacteria</taxon>
        <taxon>Pseudomonadati</taxon>
        <taxon>Pseudomonadota</taxon>
        <taxon>Gammaproteobacteria</taxon>
        <taxon>Pseudomonadales</taxon>
        <taxon>Pseudomonadaceae</taxon>
        <taxon>Stutzerimonas</taxon>
    </lineage>
</organism>
<dbReference type="Gene3D" id="1.10.8.760">
    <property type="entry name" value="Haem-binding uptake, Tiki superfamily, ChaN, domain 2"/>
    <property type="match status" value="1"/>
</dbReference>
<evidence type="ECO:0000313" key="2">
    <source>
        <dbReference type="EMBL" id="PNF57889.1"/>
    </source>
</evidence>
<sequence>MRFIVLLVFGLLAGCHSLPPLPEWESPEGREHSDLGLIIDLRRDVVLTPAQLVAQLQAYEGLLVGERHDNPDHHALQLWLLRALEGKRPQGSLLLEMLEPDQQVRVDTARRELRERREPPDLAQALGWQKGWDWGLYGSLVSYALARPYPLLHANLGRDEIMSIYRSAPPLQGRASATSEVSDALLAQIEISHCGMLPASQLPAMLAVQQQRDRRMAERMLAAPKPSMLLAGAFHVRRDLGVPLHIADLSGERVGVLMLAEVGETVSAAQADYVWYTAAQPEQDHCEQLRKQVK</sequence>
<dbReference type="EMBL" id="POUM01000019">
    <property type="protein sequence ID" value="PNF57889.1"/>
    <property type="molecule type" value="Genomic_DNA"/>
</dbReference>
<dbReference type="CDD" id="cd14727">
    <property type="entry name" value="ChanN-like"/>
    <property type="match status" value="1"/>
</dbReference>
<protein>
    <submittedName>
        <fullName evidence="2">Iron(III) ABC transporter</fullName>
    </submittedName>
</protein>
<feature type="domain" description="Haem-binding uptake Tiki superfamily ChaN" evidence="1">
    <location>
        <begin position="52"/>
        <end position="246"/>
    </location>
</feature>
<reference evidence="2 3" key="1">
    <citation type="submission" date="2018-01" db="EMBL/GenBank/DDBJ databases">
        <title>Denitrification phenotypes of diverse strains of Pseudomonas stutzeri.</title>
        <authorList>
            <person name="Milligan D.A."/>
            <person name="Bergaust L."/>
            <person name="Bakken L.R."/>
            <person name="Frostegard A."/>
        </authorList>
    </citation>
    <scope>NUCLEOTIDE SEQUENCE [LARGE SCALE GENOMIC DNA]</scope>
    <source>
        <strain evidence="2 3">CCUG 44592</strain>
    </source>
</reference>
<dbReference type="Proteomes" id="UP000236003">
    <property type="component" value="Unassembled WGS sequence"/>
</dbReference>
<gene>
    <name evidence="2" type="ORF">CXK99_18895</name>
</gene>
<evidence type="ECO:0000313" key="3">
    <source>
        <dbReference type="Proteomes" id="UP000236003"/>
    </source>
</evidence>